<protein>
    <submittedName>
        <fullName evidence="2">Uncharacterized protein</fullName>
    </submittedName>
</protein>
<keyword evidence="3" id="KW-1185">Reference proteome</keyword>
<evidence type="ECO:0000313" key="2">
    <source>
        <dbReference type="EMBL" id="NJB99263.1"/>
    </source>
</evidence>
<gene>
    <name evidence="2" type="ORF">GGR89_003604</name>
</gene>
<comment type="caution">
    <text evidence="2">The sequence shown here is derived from an EMBL/GenBank/DDBJ whole genome shotgun (WGS) entry which is preliminary data.</text>
</comment>
<name>A0A7X5Y1C1_9SPHN</name>
<organism evidence="2 3">
    <name type="scientific">Sphingomonas trueperi</name>
    <dbReference type="NCBI Taxonomy" id="53317"/>
    <lineage>
        <taxon>Bacteria</taxon>
        <taxon>Pseudomonadati</taxon>
        <taxon>Pseudomonadota</taxon>
        <taxon>Alphaproteobacteria</taxon>
        <taxon>Sphingomonadales</taxon>
        <taxon>Sphingomonadaceae</taxon>
        <taxon>Sphingomonas</taxon>
    </lineage>
</organism>
<dbReference type="EMBL" id="JAATJB010000013">
    <property type="protein sequence ID" value="NJB99263.1"/>
    <property type="molecule type" value="Genomic_DNA"/>
</dbReference>
<reference evidence="2 3" key="1">
    <citation type="submission" date="2020-03" db="EMBL/GenBank/DDBJ databases">
        <title>Genomic Encyclopedia of Type Strains, Phase IV (KMG-IV): sequencing the most valuable type-strain genomes for metagenomic binning, comparative biology and taxonomic classification.</title>
        <authorList>
            <person name="Goeker M."/>
        </authorList>
    </citation>
    <scope>NUCLEOTIDE SEQUENCE [LARGE SCALE GENOMIC DNA]</scope>
    <source>
        <strain evidence="2 3">DSM 7225</strain>
    </source>
</reference>
<dbReference type="AlphaFoldDB" id="A0A7X5Y1C1"/>
<evidence type="ECO:0000256" key="1">
    <source>
        <dbReference type="SAM" id="MobiDB-lite"/>
    </source>
</evidence>
<accession>A0A7X5Y1C1</accession>
<dbReference type="Proteomes" id="UP000531251">
    <property type="component" value="Unassembled WGS sequence"/>
</dbReference>
<feature type="region of interest" description="Disordered" evidence="1">
    <location>
        <begin position="1"/>
        <end position="21"/>
    </location>
</feature>
<sequence length="196" mass="20678">MMENLGELRRTSRPDALSRPDGLKPVPAVLSLWRGVSPIHRSAFRRRRSDAKLSWEKKPRRLSLLEFAVPGEKEAGEMKGSASGIIAAGCLAVGFGAGFVLRPVIAPVSASPAVAAGVAQPTDSEATAAVRRHRLFTGTALTKATLKLGDCSPGGVGPGVTCMTQLVMDPTKAGATPQNRPIGFARVKGQWEVAVW</sequence>
<dbReference type="RefSeq" id="WP_235926271.1">
    <property type="nucleotide sequence ID" value="NZ_BAAADY010000009.1"/>
</dbReference>
<proteinExistence type="predicted"/>
<evidence type="ECO:0000313" key="3">
    <source>
        <dbReference type="Proteomes" id="UP000531251"/>
    </source>
</evidence>